<gene>
    <name evidence="1" type="ORF">HMPREF9698_00556</name>
</gene>
<name>K9E9L8_9LACT</name>
<reference evidence="1 2" key="1">
    <citation type="submission" date="2012-09" db="EMBL/GenBank/DDBJ databases">
        <title>The Genome Sequence of Alloiococcus otitis ATCC 51267.</title>
        <authorList>
            <consortium name="The Broad Institute Genome Sequencing Platform"/>
            <person name="Earl A."/>
            <person name="Ward D."/>
            <person name="Feldgarden M."/>
            <person name="Gevers D."/>
            <person name="Huys G."/>
            <person name="Walker B."/>
            <person name="Young S.K."/>
            <person name="Zeng Q."/>
            <person name="Gargeya S."/>
            <person name="Fitzgerald M."/>
            <person name="Haas B."/>
            <person name="Abouelleil A."/>
            <person name="Alvarado L."/>
            <person name="Arachchi H.M."/>
            <person name="Berlin A.M."/>
            <person name="Chapman S.B."/>
            <person name="Goldberg J."/>
            <person name="Griggs A."/>
            <person name="Gujja S."/>
            <person name="Hansen M."/>
            <person name="Howarth C."/>
            <person name="Imamovic A."/>
            <person name="Larimer J."/>
            <person name="McCowen C."/>
            <person name="Montmayeur A."/>
            <person name="Murphy C."/>
            <person name="Neiman D."/>
            <person name="Pearson M."/>
            <person name="Priest M."/>
            <person name="Roberts A."/>
            <person name="Saif S."/>
            <person name="Shea T."/>
            <person name="Sisk P."/>
            <person name="Sykes S."/>
            <person name="Wortman J."/>
            <person name="Nusbaum C."/>
            <person name="Birren B."/>
        </authorList>
    </citation>
    <scope>NUCLEOTIDE SEQUENCE [LARGE SCALE GENOMIC DNA]</scope>
    <source>
        <strain evidence="1 2">ATCC 51267</strain>
    </source>
</reference>
<sequence>MDRLIELEEARDAAVDVLDQIDSAADTLGKAKFWGN</sequence>
<dbReference type="STRING" id="883081.HMPREF9698_00556"/>
<keyword evidence="2" id="KW-1185">Reference proteome</keyword>
<comment type="caution">
    <text evidence="1">The sequence shown here is derived from an EMBL/GenBank/DDBJ whole genome shotgun (WGS) entry which is preliminary data.</text>
</comment>
<evidence type="ECO:0000313" key="1">
    <source>
        <dbReference type="EMBL" id="EKU93879.1"/>
    </source>
</evidence>
<protein>
    <submittedName>
        <fullName evidence="1">Uncharacterized protein</fullName>
    </submittedName>
</protein>
<evidence type="ECO:0000313" key="2">
    <source>
        <dbReference type="Proteomes" id="UP000009875"/>
    </source>
</evidence>
<dbReference type="HOGENOM" id="CLU_3354153_0_0_9"/>
<dbReference type="Proteomes" id="UP000009875">
    <property type="component" value="Unassembled WGS sequence"/>
</dbReference>
<accession>K9E9L8</accession>
<proteinExistence type="predicted"/>
<organism evidence="1 2">
    <name type="scientific">Alloiococcus otitis ATCC 51267</name>
    <dbReference type="NCBI Taxonomy" id="883081"/>
    <lineage>
        <taxon>Bacteria</taxon>
        <taxon>Bacillati</taxon>
        <taxon>Bacillota</taxon>
        <taxon>Bacilli</taxon>
        <taxon>Lactobacillales</taxon>
        <taxon>Carnobacteriaceae</taxon>
        <taxon>Alloiococcus</taxon>
    </lineage>
</organism>
<dbReference type="AlphaFoldDB" id="K9E9L8"/>
<dbReference type="EMBL" id="AGXA01000013">
    <property type="protein sequence ID" value="EKU93879.1"/>
    <property type="molecule type" value="Genomic_DNA"/>
</dbReference>